<reference evidence="7" key="1">
    <citation type="submission" date="2023-07" db="EMBL/GenBank/DDBJ databases">
        <authorList>
            <consortium name="CYATHOMIX"/>
        </authorList>
    </citation>
    <scope>NUCLEOTIDE SEQUENCE</scope>
    <source>
        <strain evidence="7">N/A</strain>
    </source>
</reference>
<dbReference type="SUPFAM" id="SSF81321">
    <property type="entry name" value="Family A G protein-coupled receptor-like"/>
    <property type="match status" value="1"/>
</dbReference>
<keyword evidence="3 6" id="KW-1133">Transmembrane helix</keyword>
<feature type="transmembrane region" description="Helical" evidence="6">
    <location>
        <begin position="137"/>
        <end position="158"/>
    </location>
</feature>
<protein>
    <recommendedName>
        <fullName evidence="9">G-protein coupled receptors family 1 profile domain-containing protein</fullName>
    </recommendedName>
</protein>
<dbReference type="GO" id="GO:0016020">
    <property type="term" value="C:membrane"/>
    <property type="evidence" value="ECO:0007669"/>
    <property type="project" value="UniProtKB-SubCell"/>
</dbReference>
<dbReference type="Pfam" id="PF00001">
    <property type="entry name" value="7tm_1"/>
    <property type="match status" value="1"/>
</dbReference>
<evidence type="ECO:0000256" key="3">
    <source>
        <dbReference type="ARBA" id="ARBA00022989"/>
    </source>
</evidence>
<dbReference type="InterPro" id="IPR000276">
    <property type="entry name" value="GPCR_Rhodpsn"/>
</dbReference>
<sequence>MKVPRSFECPSLCSVSAPSNSSHSSYTSASSGDTFRRVSMNSYGSSLTDNTDSTFEIDSRRSSAWSTLKSNTIEVGGSGRKAAVNITLEGSSNNSQKKNSSVSRGKLRRIATQVTRAIRRKRRESLAIRRESRATRVVAAILVAFLICWIPYFCASVIRGIAMGLHIRIDVHLHLQVNIHVPKQEFSCHNSANDWQEKNMSNDYGIT</sequence>
<dbReference type="Gene3D" id="1.20.1070.10">
    <property type="entry name" value="Rhodopsin 7-helix transmembrane proteins"/>
    <property type="match status" value="1"/>
</dbReference>
<evidence type="ECO:0000256" key="5">
    <source>
        <dbReference type="SAM" id="MobiDB-lite"/>
    </source>
</evidence>
<proteinExistence type="predicted"/>
<evidence type="ECO:0008006" key="9">
    <source>
        <dbReference type="Google" id="ProtNLM"/>
    </source>
</evidence>
<keyword evidence="2 6" id="KW-0812">Transmembrane</keyword>
<organism evidence="7 8">
    <name type="scientific">Cylicocyclus nassatus</name>
    <name type="common">Nematode worm</name>
    <dbReference type="NCBI Taxonomy" id="53992"/>
    <lineage>
        <taxon>Eukaryota</taxon>
        <taxon>Metazoa</taxon>
        <taxon>Ecdysozoa</taxon>
        <taxon>Nematoda</taxon>
        <taxon>Chromadorea</taxon>
        <taxon>Rhabditida</taxon>
        <taxon>Rhabditina</taxon>
        <taxon>Rhabditomorpha</taxon>
        <taxon>Strongyloidea</taxon>
        <taxon>Strongylidae</taxon>
        <taxon>Cylicocyclus</taxon>
    </lineage>
</organism>
<evidence type="ECO:0000256" key="2">
    <source>
        <dbReference type="ARBA" id="ARBA00022692"/>
    </source>
</evidence>
<dbReference type="EMBL" id="CATQJL010000001">
    <property type="protein sequence ID" value="CAJ0588031.1"/>
    <property type="molecule type" value="Genomic_DNA"/>
</dbReference>
<evidence type="ECO:0000256" key="4">
    <source>
        <dbReference type="ARBA" id="ARBA00023136"/>
    </source>
</evidence>
<evidence type="ECO:0000256" key="1">
    <source>
        <dbReference type="ARBA" id="ARBA00004370"/>
    </source>
</evidence>
<feature type="region of interest" description="Disordered" evidence="5">
    <location>
        <begin position="14"/>
        <end position="34"/>
    </location>
</feature>
<evidence type="ECO:0000313" key="7">
    <source>
        <dbReference type="EMBL" id="CAJ0588031.1"/>
    </source>
</evidence>
<keyword evidence="8" id="KW-1185">Reference proteome</keyword>
<evidence type="ECO:0000256" key="6">
    <source>
        <dbReference type="SAM" id="Phobius"/>
    </source>
</evidence>
<evidence type="ECO:0000313" key="8">
    <source>
        <dbReference type="Proteomes" id="UP001176961"/>
    </source>
</evidence>
<keyword evidence="4 6" id="KW-0472">Membrane</keyword>
<accession>A0AA36DIV4</accession>
<dbReference type="Proteomes" id="UP001176961">
    <property type="component" value="Unassembled WGS sequence"/>
</dbReference>
<name>A0AA36DIV4_CYLNA</name>
<dbReference type="GO" id="GO:0004930">
    <property type="term" value="F:G protein-coupled receptor activity"/>
    <property type="evidence" value="ECO:0007669"/>
    <property type="project" value="InterPro"/>
</dbReference>
<comment type="subcellular location">
    <subcellularLocation>
        <location evidence="1">Membrane</location>
    </subcellularLocation>
</comment>
<feature type="compositionally biased region" description="Low complexity" evidence="5">
    <location>
        <begin position="14"/>
        <end position="31"/>
    </location>
</feature>
<gene>
    <name evidence="7" type="ORF">CYNAS_LOCUS14</name>
</gene>
<comment type="caution">
    <text evidence="7">The sequence shown here is derived from an EMBL/GenBank/DDBJ whole genome shotgun (WGS) entry which is preliminary data.</text>
</comment>
<dbReference type="AlphaFoldDB" id="A0AA36DIV4"/>